<dbReference type="RefSeq" id="WP_254084338.1">
    <property type="nucleotide sequence ID" value="NZ_JAHESE010000008.1"/>
</dbReference>
<protein>
    <submittedName>
        <fullName evidence="1">ATPase</fullName>
    </submittedName>
</protein>
<reference evidence="1 2" key="1">
    <citation type="submission" date="2021-05" db="EMBL/GenBank/DDBJ databases">
        <title>A Polyphasic approach of four new species of the genus Ohtaekwangia: Ohtaekwangia histidinii sp. nov., Ohtaekwangia cretensis sp. nov., Ohtaekwangia indiensis sp. nov., Ohtaekwangia reichenbachii sp. nov. from diverse environment.</title>
        <authorList>
            <person name="Octaviana S."/>
        </authorList>
    </citation>
    <scope>NUCLEOTIDE SEQUENCE [LARGE SCALE GENOMIC DNA]</scope>
    <source>
        <strain evidence="1 2">PWU5</strain>
    </source>
</reference>
<dbReference type="Proteomes" id="UP001319080">
    <property type="component" value="Unassembled WGS sequence"/>
</dbReference>
<dbReference type="SUPFAM" id="SSF52540">
    <property type="entry name" value="P-loop containing nucleoside triphosphate hydrolases"/>
    <property type="match status" value="1"/>
</dbReference>
<sequence>MTPSDFEWCLSFLAKHGKKQFGPDFQIYDIDRPLIYKLLIYFLRDEQEAARLDIDLNKGILLSGPVGCGKTSLMTLMTSIPGPERNFVLRSSRSVSFEFMEEGYAIIQRYSNLSYHSNKPKIYCFDDLGSERNLKYFGNECNVMGEIILSRYDLFINQGMLTHMTSNLGPDELEECYGDRVRSRLRRQVNKLTFSPETVDKRR</sequence>
<dbReference type="EMBL" id="JAHESE010000008">
    <property type="protein sequence ID" value="MBT1708745.1"/>
    <property type="molecule type" value="Genomic_DNA"/>
</dbReference>
<keyword evidence="2" id="KW-1185">Reference proteome</keyword>
<comment type="caution">
    <text evidence="1">The sequence shown here is derived from an EMBL/GenBank/DDBJ whole genome shotgun (WGS) entry which is preliminary data.</text>
</comment>
<dbReference type="InterPro" id="IPR027417">
    <property type="entry name" value="P-loop_NTPase"/>
</dbReference>
<evidence type="ECO:0000313" key="1">
    <source>
        <dbReference type="EMBL" id="MBT1708745.1"/>
    </source>
</evidence>
<organism evidence="1 2">
    <name type="scientific">Dawidia cretensis</name>
    <dbReference type="NCBI Taxonomy" id="2782350"/>
    <lineage>
        <taxon>Bacteria</taxon>
        <taxon>Pseudomonadati</taxon>
        <taxon>Bacteroidota</taxon>
        <taxon>Cytophagia</taxon>
        <taxon>Cytophagales</taxon>
        <taxon>Chryseotaleaceae</taxon>
        <taxon>Dawidia</taxon>
    </lineage>
</organism>
<gene>
    <name evidence="1" type="ORF">KK062_10945</name>
</gene>
<dbReference type="AlphaFoldDB" id="A0AAP2DWQ0"/>
<evidence type="ECO:0000313" key="2">
    <source>
        <dbReference type="Proteomes" id="UP001319080"/>
    </source>
</evidence>
<accession>A0AAP2DWQ0</accession>
<dbReference type="Gene3D" id="3.40.50.300">
    <property type="entry name" value="P-loop containing nucleotide triphosphate hydrolases"/>
    <property type="match status" value="1"/>
</dbReference>
<proteinExistence type="predicted"/>
<name>A0AAP2DWQ0_9BACT</name>